<organism evidence="2">
    <name type="scientific">Ceratitis capitata</name>
    <name type="common">Mediterranean fruit fly</name>
    <name type="synonym">Tephritis capitata</name>
    <dbReference type="NCBI Taxonomy" id="7213"/>
    <lineage>
        <taxon>Eukaryota</taxon>
        <taxon>Metazoa</taxon>
        <taxon>Ecdysozoa</taxon>
        <taxon>Arthropoda</taxon>
        <taxon>Hexapoda</taxon>
        <taxon>Insecta</taxon>
        <taxon>Pterygota</taxon>
        <taxon>Neoptera</taxon>
        <taxon>Endopterygota</taxon>
        <taxon>Diptera</taxon>
        <taxon>Brachycera</taxon>
        <taxon>Muscomorpha</taxon>
        <taxon>Tephritoidea</taxon>
        <taxon>Tephritidae</taxon>
        <taxon>Ceratitis</taxon>
        <taxon>Ceratitis</taxon>
    </lineage>
</organism>
<protein>
    <submittedName>
        <fullName evidence="2">Uncharacterized protein</fullName>
    </submittedName>
</protein>
<dbReference type="EMBL" id="GAMC01007172">
    <property type="protein sequence ID" value="JAB99383.1"/>
    <property type="molecule type" value="mRNA"/>
</dbReference>
<accession>W8BRB2</accession>
<feature type="chain" id="PRO_5004906488" evidence="1">
    <location>
        <begin position="22"/>
        <end position="191"/>
    </location>
</feature>
<dbReference type="AlphaFoldDB" id="W8BRB2"/>
<keyword evidence="1" id="KW-0732">Signal</keyword>
<name>W8BRB2_CERCA</name>
<evidence type="ECO:0000313" key="2">
    <source>
        <dbReference type="EMBL" id="JAB99383.1"/>
    </source>
</evidence>
<feature type="non-terminal residue" evidence="2">
    <location>
        <position position="1"/>
    </location>
</feature>
<dbReference type="OrthoDB" id="6599787at2759"/>
<reference evidence="2" key="1">
    <citation type="submission" date="2013-07" db="EMBL/GenBank/DDBJ databases">
        <authorList>
            <person name="Geib S."/>
        </authorList>
    </citation>
    <scope>NUCLEOTIDE SEQUENCE</scope>
</reference>
<reference evidence="2" key="2">
    <citation type="journal article" date="2014" name="BMC Genomics">
        <title>A genomic perspective to assessing quality of mass-reared SIT flies used in Mediterranean fruit fly (Ceratitis capitata) eradication in California.</title>
        <authorList>
            <person name="Calla B."/>
            <person name="Hall B."/>
            <person name="Hou S."/>
            <person name="Geib S.M."/>
        </authorList>
    </citation>
    <scope>NUCLEOTIDE SEQUENCE</scope>
</reference>
<proteinExistence type="evidence at transcript level"/>
<evidence type="ECO:0000256" key="1">
    <source>
        <dbReference type="SAM" id="SignalP"/>
    </source>
</evidence>
<feature type="signal peptide" evidence="1">
    <location>
        <begin position="1"/>
        <end position="21"/>
    </location>
</feature>
<sequence>LFLIFFISLLKILYVPDVILRKEEKEQYIYLHTINAEKDTVNLIYKMTQELEILDEEFRCYMRVARSLESTLKRPKDREFCTQLLKNCERLNSSDNVMIKMNTNVFMRYLLKVINWTSVHQPLQLYDKWYQGSKTEVKMWLQDNKSYMAVKEMPNGSLAIYCAVSNSPEAGWQDGALKVMRDSKGPEVEEI</sequence>